<evidence type="ECO:0000256" key="2">
    <source>
        <dbReference type="SAM" id="SignalP"/>
    </source>
</evidence>
<dbReference type="InterPro" id="IPR036397">
    <property type="entry name" value="RNaseH_sf"/>
</dbReference>
<dbReference type="AlphaFoldDB" id="A0A225WHD1"/>
<feature type="signal peptide" evidence="2">
    <location>
        <begin position="1"/>
        <end position="27"/>
    </location>
</feature>
<feature type="compositionally biased region" description="Acidic residues" evidence="1">
    <location>
        <begin position="307"/>
        <end position="327"/>
    </location>
</feature>
<evidence type="ECO:0000313" key="3">
    <source>
        <dbReference type="EMBL" id="OWZ16280.1"/>
    </source>
</evidence>
<accession>A0A225WHD1</accession>
<evidence type="ECO:0000313" key="4">
    <source>
        <dbReference type="Proteomes" id="UP000198211"/>
    </source>
</evidence>
<proteinExistence type="predicted"/>
<dbReference type="Gene3D" id="3.30.420.10">
    <property type="entry name" value="Ribonuclease H-like superfamily/Ribonuclease H"/>
    <property type="match status" value="1"/>
</dbReference>
<evidence type="ECO:0000256" key="1">
    <source>
        <dbReference type="SAM" id="MobiDB-lite"/>
    </source>
</evidence>
<dbReference type="GO" id="GO:0003676">
    <property type="term" value="F:nucleic acid binding"/>
    <property type="evidence" value="ECO:0007669"/>
    <property type="project" value="InterPro"/>
</dbReference>
<dbReference type="OrthoDB" id="123130at2759"/>
<feature type="compositionally biased region" description="Acidic residues" evidence="1">
    <location>
        <begin position="235"/>
        <end position="247"/>
    </location>
</feature>
<feature type="compositionally biased region" description="Basic and acidic residues" evidence="1">
    <location>
        <begin position="328"/>
        <end position="338"/>
    </location>
</feature>
<dbReference type="InterPro" id="IPR039537">
    <property type="entry name" value="Retrotran_Ty1/copia-like"/>
</dbReference>
<feature type="chain" id="PRO_5011991031" evidence="2">
    <location>
        <begin position="28"/>
        <end position="346"/>
    </location>
</feature>
<dbReference type="PANTHER" id="PTHR42648">
    <property type="entry name" value="TRANSPOSASE, PUTATIVE-RELATED"/>
    <property type="match status" value="1"/>
</dbReference>
<dbReference type="EMBL" id="NBNE01000961">
    <property type="protein sequence ID" value="OWZ16280.1"/>
    <property type="molecule type" value="Genomic_DNA"/>
</dbReference>
<organism evidence="3 4">
    <name type="scientific">Phytophthora megakarya</name>
    <dbReference type="NCBI Taxonomy" id="4795"/>
    <lineage>
        <taxon>Eukaryota</taxon>
        <taxon>Sar</taxon>
        <taxon>Stramenopiles</taxon>
        <taxon>Oomycota</taxon>
        <taxon>Peronosporomycetes</taxon>
        <taxon>Peronosporales</taxon>
        <taxon>Peronosporaceae</taxon>
        <taxon>Phytophthora</taxon>
    </lineage>
</organism>
<dbReference type="Proteomes" id="UP000198211">
    <property type="component" value="Unassembled WGS sequence"/>
</dbReference>
<feature type="region of interest" description="Disordered" evidence="1">
    <location>
        <begin position="235"/>
        <end position="346"/>
    </location>
</feature>
<dbReference type="PANTHER" id="PTHR42648:SF28">
    <property type="entry name" value="TRANSPOSON-ENCODED PROTEIN WITH RIBONUCLEASE H-LIKE AND RETROVIRUS ZINC FINGER-LIKE DOMAINS"/>
    <property type="match status" value="1"/>
</dbReference>
<protein>
    <submittedName>
        <fullName evidence="3">Integrase, catalytic core protein</fullName>
    </submittedName>
</protein>
<comment type="caution">
    <text evidence="3">The sequence shown here is derived from an EMBL/GenBank/DDBJ whole genome shotgun (WGS) entry which is preliminary data.</text>
</comment>
<name>A0A225WHD1_9STRA</name>
<sequence>MDPGINKSTKHNILRRFLWLLMQFIRAFPITEKPETPETLRQYIVWAKRQLGRPVKSVYSKGGPGSSTQPWKSSMTQLIVPGPDASSTNLAERGIQLRDMTKSVLVGSGLPRSFWPDALRNTVYVNNRVLCRTIDSRTPFELFYGKRPGIHHIRIFGALMYAYIPRALQKKIANNCEIGYSLGRIGTKVYFSQHHVARVVFIVRVNEDIAQIQQFDTVEEGQDINGAIDSDIDMEAGEEESSEADSDADIKNKSDTEREDSDSENNGLQSRSQSLWRPLHRSGTNGLKVRLWSTVHKPSENGNASDSSDECDAEDSFSDEENSDDSSGDEKASVKDDETQFDYGDD</sequence>
<feature type="compositionally biased region" description="Polar residues" evidence="1">
    <location>
        <begin position="264"/>
        <end position="275"/>
    </location>
</feature>
<dbReference type="STRING" id="4795.A0A225WHD1"/>
<gene>
    <name evidence="3" type="ORF">PHMEG_0009944</name>
</gene>
<keyword evidence="4" id="KW-1185">Reference proteome</keyword>
<keyword evidence="2" id="KW-0732">Signal</keyword>
<reference evidence="4" key="1">
    <citation type="submission" date="2017-03" db="EMBL/GenBank/DDBJ databases">
        <title>Phytopthora megakarya and P. palmivora, two closely related causual agents of cacao black pod achieved similar genome size and gene model numbers by different mechanisms.</title>
        <authorList>
            <person name="Ali S."/>
            <person name="Shao J."/>
            <person name="Larry D.J."/>
            <person name="Kronmiller B."/>
            <person name="Shen D."/>
            <person name="Strem M.D."/>
            <person name="Melnick R.L."/>
            <person name="Guiltinan M.J."/>
            <person name="Tyler B.M."/>
            <person name="Meinhardt L.W."/>
            <person name="Bailey B.A."/>
        </authorList>
    </citation>
    <scope>NUCLEOTIDE SEQUENCE [LARGE SCALE GENOMIC DNA]</scope>
    <source>
        <strain evidence="4">zdho120</strain>
    </source>
</reference>